<dbReference type="InterPro" id="IPR007110">
    <property type="entry name" value="Ig-like_dom"/>
</dbReference>
<dbReference type="InterPro" id="IPR036179">
    <property type="entry name" value="Ig-like_dom_sf"/>
</dbReference>
<reference evidence="6 7" key="1">
    <citation type="submission" date="2015-07" db="EMBL/GenBank/DDBJ databases">
        <title>The genome of Eufriesea mexicana.</title>
        <authorList>
            <person name="Pan H."/>
            <person name="Kapheim K."/>
        </authorList>
    </citation>
    <scope>NUCLEOTIDE SEQUENCE [LARGE SCALE GENOMIC DNA]</scope>
    <source>
        <strain evidence="6">0111107269</strain>
        <tissue evidence="6">Whole body</tissue>
    </source>
</reference>
<dbReference type="PROSITE" id="PS50835">
    <property type="entry name" value="IG_LIKE"/>
    <property type="match status" value="1"/>
</dbReference>
<dbReference type="CDD" id="cd00096">
    <property type="entry name" value="Ig"/>
    <property type="match status" value="1"/>
</dbReference>
<evidence type="ECO:0000256" key="3">
    <source>
        <dbReference type="ARBA" id="ARBA00023319"/>
    </source>
</evidence>
<sequence>MFKVSPLIFVPNQLVGAPAGTNVTIDCQTEAYPRAMNYWFLGDEMILSNEKYTTTTLRNSYRSYMSLTIRNLQPDNFGNYRCISKNSLGETEGSIRLYEMPKPSAAPKATEIRSSANNEGESLIECIALRAPKSISRSLTCPGNHGLLLDRTGYDEGRRLLAAGGPGTRNFRSARDPCSPFWVSRCCVQTRFEISCIVEKGSLFGEPDAIEAGADSVENDWGNKTRPGRPSTPSPAKRPTTVWPSSYNPYYTKRTERPPPPSEERVERPEQKLRSGQSTAVDAANGCHTGHPRFLEISWTLSSMKPPNKNHGSVYVATDVAGASRNAV</sequence>
<keyword evidence="2" id="KW-1015">Disulfide bond</keyword>
<dbReference type="OrthoDB" id="10012075at2759"/>
<dbReference type="PANTHER" id="PTHR12231:SF247">
    <property type="entry name" value="DPR-INTERACTING PROTEIN DELTA, ISOFORM D"/>
    <property type="match status" value="1"/>
</dbReference>
<keyword evidence="1" id="KW-0677">Repeat</keyword>
<dbReference type="PANTHER" id="PTHR12231">
    <property type="entry name" value="CTX-RELATED TYPE I TRANSMEMBRANE PROTEIN"/>
    <property type="match status" value="1"/>
</dbReference>
<organism evidence="6 7">
    <name type="scientific">Eufriesea mexicana</name>
    <dbReference type="NCBI Taxonomy" id="516756"/>
    <lineage>
        <taxon>Eukaryota</taxon>
        <taxon>Metazoa</taxon>
        <taxon>Ecdysozoa</taxon>
        <taxon>Arthropoda</taxon>
        <taxon>Hexapoda</taxon>
        <taxon>Insecta</taxon>
        <taxon>Pterygota</taxon>
        <taxon>Neoptera</taxon>
        <taxon>Endopterygota</taxon>
        <taxon>Hymenoptera</taxon>
        <taxon>Apocrita</taxon>
        <taxon>Aculeata</taxon>
        <taxon>Apoidea</taxon>
        <taxon>Anthophila</taxon>
        <taxon>Apidae</taxon>
        <taxon>Eufriesea</taxon>
    </lineage>
</organism>
<evidence type="ECO:0000313" key="7">
    <source>
        <dbReference type="Proteomes" id="UP000250275"/>
    </source>
</evidence>
<keyword evidence="7" id="KW-1185">Reference proteome</keyword>
<feature type="region of interest" description="Disordered" evidence="4">
    <location>
        <begin position="216"/>
        <end position="287"/>
    </location>
</feature>
<evidence type="ECO:0000256" key="4">
    <source>
        <dbReference type="SAM" id="MobiDB-lite"/>
    </source>
</evidence>
<dbReference type="Proteomes" id="UP000250275">
    <property type="component" value="Unassembled WGS sequence"/>
</dbReference>
<gene>
    <name evidence="6" type="ORF">WN48_03301</name>
</gene>
<evidence type="ECO:0000313" key="6">
    <source>
        <dbReference type="EMBL" id="OAD56589.1"/>
    </source>
</evidence>
<evidence type="ECO:0000256" key="1">
    <source>
        <dbReference type="ARBA" id="ARBA00022737"/>
    </source>
</evidence>
<dbReference type="FunFam" id="2.60.40.10:FF:000376">
    <property type="entry name" value="CLUMA_CG000981, isoform A"/>
    <property type="match status" value="1"/>
</dbReference>
<proteinExistence type="predicted"/>
<evidence type="ECO:0000259" key="5">
    <source>
        <dbReference type="PROSITE" id="PS50835"/>
    </source>
</evidence>
<dbReference type="SMART" id="SM00409">
    <property type="entry name" value="IG"/>
    <property type="match status" value="1"/>
</dbReference>
<dbReference type="InterPro" id="IPR013783">
    <property type="entry name" value="Ig-like_fold"/>
</dbReference>
<dbReference type="Gene3D" id="2.60.40.10">
    <property type="entry name" value="Immunoglobulins"/>
    <property type="match status" value="1"/>
</dbReference>
<dbReference type="InterPro" id="IPR051170">
    <property type="entry name" value="Neural/epithelial_adhesion"/>
</dbReference>
<dbReference type="SUPFAM" id="SSF48726">
    <property type="entry name" value="Immunoglobulin"/>
    <property type="match status" value="1"/>
</dbReference>
<accession>A0A310SF20</accession>
<dbReference type="EMBL" id="KQ761844">
    <property type="protein sequence ID" value="OAD56589.1"/>
    <property type="molecule type" value="Genomic_DNA"/>
</dbReference>
<dbReference type="AlphaFoldDB" id="A0A310SF20"/>
<dbReference type="InterPro" id="IPR003599">
    <property type="entry name" value="Ig_sub"/>
</dbReference>
<evidence type="ECO:0000256" key="2">
    <source>
        <dbReference type="ARBA" id="ARBA00023157"/>
    </source>
</evidence>
<dbReference type="Pfam" id="PF13927">
    <property type="entry name" value="Ig_3"/>
    <property type="match status" value="1"/>
</dbReference>
<dbReference type="GO" id="GO:0043005">
    <property type="term" value="C:neuron projection"/>
    <property type="evidence" value="ECO:0007669"/>
    <property type="project" value="TreeGrafter"/>
</dbReference>
<feature type="compositionally biased region" description="Basic and acidic residues" evidence="4">
    <location>
        <begin position="253"/>
        <end position="273"/>
    </location>
</feature>
<keyword evidence="3" id="KW-0393">Immunoglobulin domain</keyword>
<feature type="domain" description="Ig-like" evidence="5">
    <location>
        <begin position="6"/>
        <end position="96"/>
    </location>
</feature>
<name>A0A310SF20_9HYME</name>
<protein>
    <submittedName>
        <fullName evidence="6">Neurotrimin</fullName>
    </submittedName>
</protein>